<reference evidence="2 3" key="1">
    <citation type="submission" date="2023-07" db="EMBL/GenBank/DDBJ databases">
        <title>Genomic Encyclopedia of Type Strains, Phase IV (KMG-IV): sequencing the most valuable type-strain genomes for metagenomic binning, comparative biology and taxonomic classification.</title>
        <authorList>
            <person name="Goeker M."/>
        </authorList>
    </citation>
    <scope>NUCLEOTIDE SEQUENCE [LARGE SCALE GENOMIC DNA]</scope>
    <source>
        <strain evidence="2 3">DSM 4006</strain>
    </source>
</reference>
<dbReference type="EMBL" id="JAUSTP010000015">
    <property type="protein sequence ID" value="MDQ0190195.1"/>
    <property type="molecule type" value="Genomic_DNA"/>
</dbReference>
<dbReference type="Pfam" id="PF10704">
    <property type="entry name" value="DUF2508"/>
    <property type="match status" value="1"/>
</dbReference>
<organism evidence="2 3">
    <name type="scientific">Alicyclobacillus cycloheptanicus</name>
    <dbReference type="NCBI Taxonomy" id="1457"/>
    <lineage>
        <taxon>Bacteria</taxon>
        <taxon>Bacillati</taxon>
        <taxon>Bacillota</taxon>
        <taxon>Bacilli</taxon>
        <taxon>Bacillales</taxon>
        <taxon>Alicyclobacillaceae</taxon>
        <taxon>Alicyclobacillus</taxon>
    </lineage>
</organism>
<gene>
    <name evidence="2" type="ORF">J2S03_002058</name>
</gene>
<keyword evidence="3" id="KW-1185">Reference proteome</keyword>
<evidence type="ECO:0000313" key="3">
    <source>
        <dbReference type="Proteomes" id="UP001232973"/>
    </source>
</evidence>
<sequence>MDSHQTPLSTDTHVQASFEPPQQIAYGPEEIDQFITELRRSKEEVEMARKQFDTVTDPLLVDHVVFRLGAAEKRFNYLFQMAKKLGVSTEGMNWLWYEEA</sequence>
<feature type="region of interest" description="Disordered" evidence="1">
    <location>
        <begin position="1"/>
        <end position="22"/>
    </location>
</feature>
<dbReference type="InterPro" id="IPR019644">
    <property type="entry name" value="DUF2508"/>
</dbReference>
<proteinExistence type="predicted"/>
<dbReference type="Proteomes" id="UP001232973">
    <property type="component" value="Unassembled WGS sequence"/>
</dbReference>
<name>A0ABT9XIR5_9BACL</name>
<protein>
    <submittedName>
        <fullName evidence="2">DNA repair ATPase RecN</fullName>
    </submittedName>
</protein>
<dbReference type="RefSeq" id="WP_274457351.1">
    <property type="nucleotide sequence ID" value="NZ_CP067097.1"/>
</dbReference>
<evidence type="ECO:0000256" key="1">
    <source>
        <dbReference type="SAM" id="MobiDB-lite"/>
    </source>
</evidence>
<accession>A0ABT9XIR5</accession>
<evidence type="ECO:0000313" key="2">
    <source>
        <dbReference type="EMBL" id="MDQ0190195.1"/>
    </source>
</evidence>
<feature type="compositionally biased region" description="Polar residues" evidence="1">
    <location>
        <begin position="1"/>
        <end position="15"/>
    </location>
</feature>
<comment type="caution">
    <text evidence="2">The sequence shown here is derived from an EMBL/GenBank/DDBJ whole genome shotgun (WGS) entry which is preliminary data.</text>
</comment>